<evidence type="ECO:0000256" key="1">
    <source>
        <dbReference type="SAM" id="MobiDB-lite"/>
    </source>
</evidence>
<reference evidence="2" key="1">
    <citation type="submission" date="2020-11" db="EMBL/GenBank/DDBJ databases">
        <title>Chlorella ohadii genome sequencing and assembly.</title>
        <authorList>
            <person name="Murik O."/>
            <person name="Treves H."/>
            <person name="Kedem I."/>
            <person name="Shotland Y."/>
            <person name="Kaplan A."/>
        </authorList>
    </citation>
    <scope>NUCLEOTIDE SEQUENCE</scope>
    <source>
        <strain evidence="2">1</strain>
    </source>
</reference>
<feature type="compositionally biased region" description="Basic residues" evidence="1">
    <location>
        <begin position="505"/>
        <end position="546"/>
    </location>
</feature>
<dbReference type="EMBL" id="JADXDR010000035">
    <property type="protein sequence ID" value="KAI7843991.1"/>
    <property type="molecule type" value="Genomic_DNA"/>
</dbReference>
<feature type="compositionally biased region" description="Low complexity" evidence="1">
    <location>
        <begin position="547"/>
        <end position="566"/>
    </location>
</feature>
<feature type="region of interest" description="Disordered" evidence="1">
    <location>
        <begin position="382"/>
        <end position="420"/>
    </location>
</feature>
<gene>
    <name evidence="2" type="ORF">COHA_002529</name>
</gene>
<evidence type="ECO:0000313" key="3">
    <source>
        <dbReference type="Proteomes" id="UP001205105"/>
    </source>
</evidence>
<feature type="compositionally biased region" description="Low complexity" evidence="1">
    <location>
        <begin position="388"/>
        <end position="412"/>
    </location>
</feature>
<accession>A0AAD5DXC9</accession>
<comment type="caution">
    <text evidence="2">The sequence shown here is derived from an EMBL/GenBank/DDBJ whole genome shotgun (WGS) entry which is preliminary data.</text>
</comment>
<protein>
    <submittedName>
        <fullName evidence="2">Uncharacterized protein</fullName>
    </submittedName>
</protein>
<dbReference type="PANTHER" id="PTHR37766">
    <property type="entry name" value="OS01G0897100 PROTEIN"/>
    <property type="match status" value="1"/>
</dbReference>
<name>A0AAD5DXC9_9CHLO</name>
<evidence type="ECO:0000313" key="2">
    <source>
        <dbReference type="EMBL" id="KAI7843991.1"/>
    </source>
</evidence>
<dbReference type="Proteomes" id="UP001205105">
    <property type="component" value="Unassembled WGS sequence"/>
</dbReference>
<dbReference type="AlphaFoldDB" id="A0AAD5DXC9"/>
<sequence length="630" mass="70099">MDILFIRDPEQGGSVQQPAAGGERLVNELQSTLEELRAGLHSLLLEPRSNRKEARQWLINSIADLDLSDAATKQRRFVQFLPGGAACRGAEHRQVAEAMLQLLFEAAPAEVGALIAQDASLLRHFFKSDPKRVPLWFGHFSMGGMRRFKHGAAALAQYALAHRAEMWQLLAWQGRHPQAPIAVAQRPHYFCELDVPRSVRHLLKDCPGFWSSREMRQSVEEGAAQLLGLDPSFWSKELLRWLEDRRSAAGDRLYSLLCRCLEQGSWRQHCQRLLLLLPQQDLLPFAVDLLRGSSFPEGLSKGSRSSGGGGDGAAQQTIAGGGAWLVFRRVQWWSLEQLTLAAALGCSLPLLLRLVRDEEWEDERRAIDRAVRRLLLPSTSAVLPPTGGAAEQPEQAAGQQPGQEQQVDQQQVLEREQQQAEQQQQPVAAHWCLRRQLVQQRSSASQAQLQEMLLLHLFAAAFLVQQLSSSGSREDAEQLQQLLASSGLPFELVAAASPAGERHAEHGKRRRRSSSKHKRSKRRHSSKHSGSSRKEKRRKKKKRRRSGYSSSGSGSSSSKASDSGSGSEDEDAAEPDFFSAAAIGGEPAQQRLWRLQRPDGSSSTVSSLELQDFVIDTTAWAYARWLFGRV</sequence>
<organism evidence="2 3">
    <name type="scientific">Chlorella ohadii</name>
    <dbReference type="NCBI Taxonomy" id="2649997"/>
    <lineage>
        <taxon>Eukaryota</taxon>
        <taxon>Viridiplantae</taxon>
        <taxon>Chlorophyta</taxon>
        <taxon>core chlorophytes</taxon>
        <taxon>Trebouxiophyceae</taxon>
        <taxon>Chlorellales</taxon>
        <taxon>Chlorellaceae</taxon>
        <taxon>Chlorella clade</taxon>
        <taxon>Chlorella</taxon>
    </lineage>
</organism>
<proteinExistence type="predicted"/>
<dbReference type="PANTHER" id="PTHR37766:SF1">
    <property type="entry name" value="OS01G0897100 PROTEIN"/>
    <property type="match status" value="1"/>
</dbReference>
<feature type="region of interest" description="Disordered" evidence="1">
    <location>
        <begin position="497"/>
        <end position="572"/>
    </location>
</feature>
<keyword evidence="3" id="KW-1185">Reference proteome</keyword>